<dbReference type="EMBL" id="JAHLQF010000004">
    <property type="protein sequence ID" value="MBU5485991.1"/>
    <property type="molecule type" value="Genomic_DNA"/>
</dbReference>
<keyword evidence="2" id="KW-1185">Reference proteome</keyword>
<reference evidence="1 2" key="1">
    <citation type="submission" date="2021-06" db="EMBL/GenBank/DDBJ databases">
        <authorList>
            <person name="Sun Q."/>
            <person name="Li D."/>
        </authorList>
    </citation>
    <scope>NUCLEOTIDE SEQUENCE [LARGE SCALE GENOMIC DNA]</scope>
    <source>
        <strain evidence="1 2">MSJ-11</strain>
    </source>
</reference>
<sequence>MTKKKWYEHVKPYIKDLFLRKILQVNLSPQAIKLLLILKGHKNSSTKLCNPSQALLAIEMGKSIRSIQRYLKELIEAGIVAVERMGRMMSNRYHLLIDDDLEQFKKQYAESKEVATNIKDKCNKYINKNRGNELQKGTWDYTGRGTDYYTNLANKLLGLT</sequence>
<evidence type="ECO:0000313" key="1">
    <source>
        <dbReference type="EMBL" id="MBU5485991.1"/>
    </source>
</evidence>
<dbReference type="Proteomes" id="UP000726170">
    <property type="component" value="Unassembled WGS sequence"/>
</dbReference>
<dbReference type="Pfam" id="PF13730">
    <property type="entry name" value="HTH_36"/>
    <property type="match status" value="1"/>
</dbReference>
<proteinExistence type="predicted"/>
<comment type="caution">
    <text evidence="1">The sequence shown here is derived from an EMBL/GenBank/DDBJ whole genome shotgun (WGS) entry which is preliminary data.</text>
</comment>
<dbReference type="RefSeq" id="WP_216440585.1">
    <property type="nucleotide sequence ID" value="NZ_JAHLQF010000004.1"/>
</dbReference>
<name>A0ABS6EL96_9CLOT</name>
<organism evidence="1 2">
    <name type="scientific">Clostridium mobile</name>
    <dbReference type="NCBI Taxonomy" id="2841512"/>
    <lineage>
        <taxon>Bacteria</taxon>
        <taxon>Bacillati</taxon>
        <taxon>Bacillota</taxon>
        <taxon>Clostridia</taxon>
        <taxon>Eubacteriales</taxon>
        <taxon>Clostridiaceae</taxon>
        <taxon>Clostridium</taxon>
    </lineage>
</organism>
<accession>A0ABS6EL96</accession>
<evidence type="ECO:0000313" key="2">
    <source>
        <dbReference type="Proteomes" id="UP000726170"/>
    </source>
</evidence>
<gene>
    <name evidence="1" type="ORF">KQI86_16845</name>
</gene>
<protein>
    <submittedName>
        <fullName evidence="1">Helix-turn-helix domain-containing protein</fullName>
    </submittedName>
</protein>